<gene>
    <name evidence="6" type="ORF">GT409_00990</name>
</gene>
<evidence type="ECO:0000256" key="4">
    <source>
        <dbReference type="ARBA" id="ARBA00023315"/>
    </source>
</evidence>
<dbReference type="CDD" id="cd03358">
    <property type="entry name" value="LbH_WxcM_N_like"/>
    <property type="match status" value="1"/>
</dbReference>
<dbReference type="InterPro" id="IPR050179">
    <property type="entry name" value="Trans_hexapeptide_repeat"/>
</dbReference>
<dbReference type="InterPro" id="IPR008894">
    <property type="entry name" value="QdtA_cupin_dom"/>
</dbReference>
<dbReference type="InterPro" id="IPR011004">
    <property type="entry name" value="Trimer_LpxA-like_sf"/>
</dbReference>
<sequence length="302" mass="33039">MQHKLSDIQSNNVGMHTNIWQYCVVLPGAVIGDNCNICSHCFIENDVIIGNRVTIKCGVHLWDGITIEDDAFVGPNVAFTNDKYPKSKQHLSSFPATIVKKGASIGANATILPGISIGTNAMIGAGAVVTKDVPPYAIVKGNPSKITGYTNTQLNESEQPAVSPHDFDNDSVLFQLTTASDIRGDLIAGEFPKHLPFEPKRIFLVHGVPTGKVRGEHAHKDCHQFLIATHGTLNVILDDGTSRMEYTLSSPNMGLYIKPGVWGIQYKYSADAVLLVLASHTYDPSDYIRNYDAFLKWKQENS</sequence>
<feature type="domain" description="Sugar 3,4-ketoisomerase QdtA cupin" evidence="5">
    <location>
        <begin position="171"/>
        <end position="298"/>
    </location>
</feature>
<organism evidence="6 7">
    <name type="scientific">Tichowtungia aerotolerans</name>
    <dbReference type="NCBI Taxonomy" id="2697043"/>
    <lineage>
        <taxon>Bacteria</taxon>
        <taxon>Pseudomonadati</taxon>
        <taxon>Kiritimatiellota</taxon>
        <taxon>Tichowtungiia</taxon>
        <taxon>Tichowtungiales</taxon>
        <taxon>Tichowtungiaceae</taxon>
        <taxon>Tichowtungia</taxon>
    </lineage>
</organism>
<evidence type="ECO:0000256" key="3">
    <source>
        <dbReference type="ARBA" id="ARBA00022737"/>
    </source>
</evidence>
<evidence type="ECO:0000256" key="2">
    <source>
        <dbReference type="ARBA" id="ARBA00022679"/>
    </source>
</evidence>
<keyword evidence="4" id="KW-0012">Acyltransferase</keyword>
<evidence type="ECO:0000259" key="5">
    <source>
        <dbReference type="Pfam" id="PF05523"/>
    </source>
</evidence>
<dbReference type="InterPro" id="IPR014710">
    <property type="entry name" value="RmlC-like_jellyroll"/>
</dbReference>
<dbReference type="EMBL" id="CP047593">
    <property type="protein sequence ID" value="QHI68084.1"/>
    <property type="molecule type" value="Genomic_DNA"/>
</dbReference>
<dbReference type="PROSITE" id="PS00101">
    <property type="entry name" value="HEXAPEP_TRANSFERASES"/>
    <property type="match status" value="1"/>
</dbReference>
<dbReference type="Pfam" id="PF00132">
    <property type="entry name" value="Hexapep"/>
    <property type="match status" value="2"/>
</dbReference>
<dbReference type="InterPro" id="IPR011051">
    <property type="entry name" value="RmlC_Cupin_sf"/>
</dbReference>
<evidence type="ECO:0000313" key="7">
    <source>
        <dbReference type="Proteomes" id="UP000464954"/>
    </source>
</evidence>
<dbReference type="AlphaFoldDB" id="A0A6P1M649"/>
<name>A0A6P1M649_9BACT</name>
<keyword evidence="6" id="KW-0413">Isomerase</keyword>
<accession>A0A6P1M649</accession>
<dbReference type="InterPro" id="IPR001451">
    <property type="entry name" value="Hexapep"/>
</dbReference>
<evidence type="ECO:0000256" key="1">
    <source>
        <dbReference type="ARBA" id="ARBA00007274"/>
    </source>
</evidence>
<dbReference type="Pfam" id="PF05523">
    <property type="entry name" value="FdtA"/>
    <property type="match status" value="1"/>
</dbReference>
<evidence type="ECO:0000313" key="6">
    <source>
        <dbReference type="EMBL" id="QHI68084.1"/>
    </source>
</evidence>
<dbReference type="GO" id="GO:0016853">
    <property type="term" value="F:isomerase activity"/>
    <property type="evidence" value="ECO:0007669"/>
    <property type="project" value="UniProtKB-KW"/>
</dbReference>
<dbReference type="SUPFAM" id="SSF51182">
    <property type="entry name" value="RmlC-like cupins"/>
    <property type="match status" value="1"/>
</dbReference>
<dbReference type="Gene3D" id="2.60.120.10">
    <property type="entry name" value="Jelly Rolls"/>
    <property type="match status" value="1"/>
</dbReference>
<reference evidence="6 7" key="1">
    <citation type="submission" date="2020-01" db="EMBL/GenBank/DDBJ databases">
        <title>Ponticoccus aerotolerans gen. nov., sp. nov., an anaerobic bacterium and proposal of Ponticoccusceae fam. nov., Ponticoccusles ord. nov. and Ponticoccuse classis nov. in the phylum Kiritimatiellaeota.</title>
        <authorList>
            <person name="Zhou L.Y."/>
            <person name="Du Z.J."/>
        </authorList>
    </citation>
    <scope>NUCLEOTIDE SEQUENCE [LARGE SCALE GENOMIC DNA]</scope>
    <source>
        <strain evidence="6 7">S-5007</strain>
    </source>
</reference>
<dbReference type="KEGG" id="taer:GT409_00990"/>
<dbReference type="PANTHER" id="PTHR43300:SF4">
    <property type="entry name" value="ACYL-[ACYL-CARRIER-PROTEIN]--UDP-N-ACETYLGLUCOSAMINE O-ACYLTRANSFERASE"/>
    <property type="match status" value="1"/>
</dbReference>
<dbReference type="Proteomes" id="UP000464954">
    <property type="component" value="Chromosome"/>
</dbReference>
<dbReference type="PANTHER" id="PTHR43300">
    <property type="entry name" value="ACETYLTRANSFERASE"/>
    <property type="match status" value="1"/>
</dbReference>
<proteinExistence type="inferred from homology"/>
<dbReference type="GO" id="GO:0016746">
    <property type="term" value="F:acyltransferase activity"/>
    <property type="evidence" value="ECO:0007669"/>
    <property type="project" value="UniProtKB-KW"/>
</dbReference>
<keyword evidence="2" id="KW-0808">Transferase</keyword>
<comment type="similarity">
    <text evidence="1">Belongs to the transferase hexapeptide repeat family.</text>
</comment>
<keyword evidence="7" id="KW-1185">Reference proteome</keyword>
<dbReference type="SUPFAM" id="SSF51161">
    <property type="entry name" value="Trimeric LpxA-like enzymes"/>
    <property type="match status" value="1"/>
</dbReference>
<dbReference type="Gene3D" id="2.160.10.10">
    <property type="entry name" value="Hexapeptide repeat proteins"/>
    <property type="match status" value="1"/>
</dbReference>
<dbReference type="InterPro" id="IPR018357">
    <property type="entry name" value="Hexapep_transf_CS"/>
</dbReference>
<keyword evidence="3" id="KW-0677">Repeat</keyword>
<protein>
    <submittedName>
        <fullName evidence="6">Isomerase</fullName>
    </submittedName>
</protein>
<dbReference type="CDD" id="cd20292">
    <property type="entry name" value="cupin_QdtA-like"/>
    <property type="match status" value="1"/>
</dbReference>